<keyword evidence="2" id="KW-0521">NADP</keyword>
<evidence type="ECO:0000256" key="2">
    <source>
        <dbReference type="ARBA" id="ARBA00022857"/>
    </source>
</evidence>
<evidence type="ECO:0000256" key="6">
    <source>
        <dbReference type="PIRSR" id="PIRSR000097-3"/>
    </source>
</evidence>
<gene>
    <name evidence="8" type="ORF">NEZAVI_LOCUS9871</name>
</gene>
<keyword evidence="3" id="KW-0560">Oxidoreductase</keyword>
<organism evidence="8 9">
    <name type="scientific">Nezara viridula</name>
    <name type="common">Southern green stink bug</name>
    <name type="synonym">Cimex viridulus</name>
    <dbReference type="NCBI Taxonomy" id="85310"/>
    <lineage>
        <taxon>Eukaryota</taxon>
        <taxon>Metazoa</taxon>
        <taxon>Ecdysozoa</taxon>
        <taxon>Arthropoda</taxon>
        <taxon>Hexapoda</taxon>
        <taxon>Insecta</taxon>
        <taxon>Pterygota</taxon>
        <taxon>Neoptera</taxon>
        <taxon>Paraneoptera</taxon>
        <taxon>Hemiptera</taxon>
        <taxon>Heteroptera</taxon>
        <taxon>Panheteroptera</taxon>
        <taxon>Pentatomomorpha</taxon>
        <taxon>Pentatomoidea</taxon>
        <taxon>Pentatomidae</taxon>
        <taxon>Pentatominae</taxon>
        <taxon>Nezara</taxon>
    </lineage>
</organism>
<dbReference type="PROSITE" id="PS00062">
    <property type="entry name" value="ALDOKETO_REDUCTASE_2"/>
    <property type="match status" value="1"/>
</dbReference>
<dbReference type="SUPFAM" id="SSF51430">
    <property type="entry name" value="NAD(P)-linked oxidoreductase"/>
    <property type="match status" value="1"/>
</dbReference>
<dbReference type="AlphaFoldDB" id="A0A9P0HEW4"/>
<reference evidence="8" key="1">
    <citation type="submission" date="2022-01" db="EMBL/GenBank/DDBJ databases">
        <authorList>
            <person name="King R."/>
        </authorList>
    </citation>
    <scope>NUCLEOTIDE SEQUENCE</scope>
</reference>
<feature type="binding site" evidence="5">
    <location>
        <position position="114"/>
    </location>
    <ligand>
        <name>substrate</name>
    </ligand>
</feature>
<comment type="similarity">
    <text evidence="1">Belongs to the aldo/keto reductase family.</text>
</comment>
<dbReference type="InterPro" id="IPR020471">
    <property type="entry name" value="AKR"/>
</dbReference>
<dbReference type="Pfam" id="PF00248">
    <property type="entry name" value="Aldo_ket_red"/>
    <property type="match status" value="1"/>
</dbReference>
<evidence type="ECO:0000259" key="7">
    <source>
        <dbReference type="Pfam" id="PF00248"/>
    </source>
</evidence>
<dbReference type="InterPro" id="IPR018170">
    <property type="entry name" value="Aldo/ket_reductase_CS"/>
</dbReference>
<evidence type="ECO:0000313" key="9">
    <source>
        <dbReference type="Proteomes" id="UP001152798"/>
    </source>
</evidence>
<evidence type="ECO:0000256" key="4">
    <source>
        <dbReference type="PIRSR" id="PIRSR000097-1"/>
    </source>
</evidence>
<evidence type="ECO:0000256" key="3">
    <source>
        <dbReference type="ARBA" id="ARBA00023002"/>
    </source>
</evidence>
<dbReference type="PROSITE" id="PS00063">
    <property type="entry name" value="ALDOKETO_REDUCTASE_3"/>
    <property type="match status" value="1"/>
</dbReference>
<dbReference type="PANTHER" id="PTHR11732">
    <property type="entry name" value="ALDO/KETO REDUCTASE"/>
    <property type="match status" value="1"/>
</dbReference>
<name>A0A9P0HEW4_NEZVI</name>
<evidence type="ECO:0000256" key="1">
    <source>
        <dbReference type="ARBA" id="ARBA00007905"/>
    </source>
</evidence>
<dbReference type="FunFam" id="3.20.20.100:FF:000006">
    <property type="entry name" value="Aldo-keto reductase family 1 member A1"/>
    <property type="match status" value="1"/>
</dbReference>
<dbReference type="GO" id="GO:0016491">
    <property type="term" value="F:oxidoreductase activity"/>
    <property type="evidence" value="ECO:0007669"/>
    <property type="project" value="UniProtKB-KW"/>
</dbReference>
<accession>A0A9P0HEW4</accession>
<dbReference type="Gene3D" id="3.20.20.100">
    <property type="entry name" value="NADP-dependent oxidoreductase domain"/>
    <property type="match status" value="1"/>
</dbReference>
<dbReference type="InterPro" id="IPR023210">
    <property type="entry name" value="NADP_OxRdtase_dom"/>
</dbReference>
<evidence type="ECO:0000256" key="5">
    <source>
        <dbReference type="PIRSR" id="PIRSR000097-2"/>
    </source>
</evidence>
<dbReference type="Proteomes" id="UP001152798">
    <property type="component" value="Chromosome 4"/>
</dbReference>
<dbReference type="PROSITE" id="PS00798">
    <property type="entry name" value="ALDOKETO_REDUCTASE_1"/>
    <property type="match status" value="1"/>
</dbReference>
<protein>
    <recommendedName>
        <fullName evidence="7">NADP-dependent oxidoreductase domain-containing protein</fullName>
    </recommendedName>
</protein>
<feature type="site" description="Lowers pKa of active site Tyr" evidence="6">
    <location>
        <position position="81"/>
    </location>
</feature>
<dbReference type="InterPro" id="IPR036812">
    <property type="entry name" value="NAD(P)_OxRdtase_dom_sf"/>
</dbReference>
<keyword evidence="9" id="KW-1185">Reference proteome</keyword>
<sequence>MSEKVPSIKFNNGYEYPILGLGTWNSKPGEVVAAVKAAIDAGYRHFDCAFVYENEEQVGEAISEKIKEGAVKRSDLFITSKLWCTAHKKELVVDALKKTLSNLKLTYLDLYLIHWPMGFKEGDNLFPVDKNGKILPSDSYFTETWKGMEECVKEGLARSIGISNFNIKQIEDVLSVAEIKPVNNQVECHPYLNQQKLIDFCKEKDISITAYSPLGSPDRPSATPNDPVLLEDPTVKDLAKKYEKTPAQILIRYQIQRGIPVIPKSVTKSRIESNFKVFDFTISDDDMAKLNSLDRNCRMVNFDMCDQHKDYPFTKN</sequence>
<dbReference type="OrthoDB" id="416253at2759"/>
<proteinExistence type="inferred from homology"/>
<dbReference type="PRINTS" id="PR00069">
    <property type="entry name" value="ALDKETRDTASE"/>
</dbReference>
<evidence type="ECO:0000313" key="8">
    <source>
        <dbReference type="EMBL" id="CAH1400685.1"/>
    </source>
</evidence>
<feature type="active site" description="Proton donor" evidence="4">
    <location>
        <position position="52"/>
    </location>
</feature>
<dbReference type="EMBL" id="OV725080">
    <property type="protein sequence ID" value="CAH1400685.1"/>
    <property type="molecule type" value="Genomic_DNA"/>
</dbReference>
<dbReference type="PIRSF" id="PIRSF000097">
    <property type="entry name" value="AKR"/>
    <property type="match status" value="1"/>
</dbReference>
<feature type="domain" description="NADP-dependent oxidoreductase" evidence="7">
    <location>
        <begin position="19"/>
        <end position="294"/>
    </location>
</feature>